<feature type="domain" description="TNFR-Cys" evidence="2">
    <location>
        <begin position="1237"/>
        <end position="1271"/>
    </location>
</feature>
<evidence type="ECO:0000259" key="2">
    <source>
        <dbReference type="SMART" id="SM00208"/>
    </source>
</evidence>
<feature type="domain" description="TNFR-Cys" evidence="2">
    <location>
        <begin position="1399"/>
        <end position="1433"/>
    </location>
</feature>
<feature type="domain" description="TNFR-Cys" evidence="2">
    <location>
        <begin position="1129"/>
        <end position="1163"/>
    </location>
</feature>
<sequence>MLNQIQWTLLVALAGVICLPSTSATVSRRELAQASGACAGLLACAPGACISSRRGPQCTQCLPGFVPAPNRTRCGCPAGTYLLSPGSGCGPCPMNSFCRPAANTPQPCPGVLVTARTGVRSLAGCVNPPGFRYVPGSAQPSARPCEINTFSLGLAGQTSCTPCPAGTATDPEAPIGEQTNSSSCRAPPGFFFTGDGVYPCAAGSFKAGYTGHNVRCTTCEAAGRLGFTTAAAMATSELSCTALKPGYAPVIRGVTQLASVSVASISLGSLTARLCPHDHWCPGGEAAGQGYARPCPDGMMTQDTGATSPEQCVAPPGYRFDATTETTVECNNGFFSSGWDRAESCTPCGVNPAASDDAVGWHSEGMLRLPVRDPNNGLPMRWLSVRGNATSCFIRRGMGILISTNGGLRAVACPANFHGTPEEKRFGLRLLSCTACPVGQVTSCEGVSNQAACEANLSQYRATYTDLPAGPVAAYFDRRACVHLPGFAWVTASSSNRSFVTSGKCPDGWYSSGGTNGTCTACPDNLMTGTEGAAAQAECVAQPGFSYVSSSVAGVTCPDGTFAEGYSIRSSCTACGAGTGWRSTPMFDLVKPNPITGALRTIKVRGNSSSCWVPPGVGTYSNSGVITAEVCNSASYDASNSIAWGLQPRPCTRCPTNMVTSCSSVANATQRAACEADMALYRNAVSGGFVSRSACKTLPGFGWSGGAAAVLCGIGSFSTGGHNSSCTSCNNEPANFLQTAGMTAAAQCLNCGSFGLVLAADVSTCELPVGSAGTSSGGTTTHLTAVNVSTLTGITDCPDSYYCPGGSPVGAGVPQACPAGITVQAPPGTSRSACNLIQAGRAPVNAIAALLSGTSYSILQATATVACPVGWACPGGTIPSSATPVACPYAPELTTAGTGSTSLLQCDTIQAGYTPVGSSGPILTAIATVAGITGTAACPQDYYCQGGVVTGSPTAGPGIPVLCPGGTGTAGASAANTAENNCQAPPGYAYVPGSPPSAAACPQGQYKAGYNKLMSCDTCSAGLTTSSTGSTRADDCKIIAAGLAPVIASVIQSSPVADAAVSTVTTTQCPAGSICIGGDITTAAGIPVACSTLVVGLTSAAGSDSADDCNLTQPGYGYSAGPPVTATLCAAGTFNAGSNQLACQSCPTGFTTSGAGATSSADCTLAAPGYGYSAGPPITTTQCAAGTFNAGSNQLACQACPTGFTTSGAGATSSADCTLTAAGYGYSAGPPVTATQCAAGTYNAGSNQLACQACPTGFTTSGAGATSSADCTLAAPGYGYSAGPPVTATQCAAGTYNAGSNQLACQACPAGFTTSGAGATTCADCTLAAAGYGYSAGPPVTATQCTAGTYNAGSNQLACQACPAGFTTSGAGATSSAACTLAAPGYGYSAGPPVTATQCAAGTYNAGSNQLACQACPAGFTTSGAGATSSADCTLAAAGYGYSAGPPVTATLCAAGTYNAGSNQLACQACSTGLTTISAGATSIAACNSTLPGYGYVAGSPATATQCLAGTYNAGGNQLSCQSCSNGLTTQSAGASFCSAPPGYYYSSASGGSAVACTSGTYQSGYTSTPASACTSCPSDTQSYAPRTSSSDCYTPTAVAVQAVSANIYTSSTGDATVWQDRSYAGSWSSVVVDASGKYMAAARSSGQIWYSQDKGATWTAIANSGSRNWVHLAMDNTGTEIFGVASSSNAAVFMGTTSDRSTWTWSDISGGSIPVANTWSSIASNGDGTKLLACKTGSGAGLFVGTFSGSSWSWATASPTGDWQSVAVNDAGTRMFAAALNAAIRVSLDSGATWGTTGSSSNFRSIATDGAGSQLLAVRADLVTAGNGVLLKGTFSGGSYSWAQITNAALPLLGNFWTVASSRDGNTLLAAKSSTSLPPVAGDIRVSTDAGSTWSVADTSALLGLLQGDWTDVAVAG</sequence>
<feature type="domain" description="TNFR-Cys" evidence="2">
    <location>
        <begin position="1453"/>
        <end position="1487"/>
    </location>
</feature>
<feature type="domain" description="TNFR-Cys" evidence="2">
    <location>
        <begin position="1291"/>
        <end position="1322"/>
    </location>
</feature>
<feature type="domain" description="TNFR-Cys" evidence="2">
    <location>
        <begin position="1507"/>
        <end position="1538"/>
    </location>
</feature>
<evidence type="ECO:0000313" key="3">
    <source>
        <dbReference type="EMBL" id="SZX76492.1"/>
    </source>
</evidence>
<dbReference type="Pfam" id="PF07699">
    <property type="entry name" value="Ephrin_rec_like"/>
    <property type="match status" value="7"/>
</dbReference>
<dbReference type="STRING" id="3088.A0A383WGZ4"/>
<dbReference type="SMART" id="SM00208">
    <property type="entry name" value="TNFR"/>
    <property type="match status" value="9"/>
</dbReference>
<dbReference type="PANTHER" id="PTHR46967:SF2">
    <property type="entry name" value="SUSHI, VON WILLEBRAND FACTOR TYPE A, EGF AND PENTRAXIN DOMAIN-CONTAINING PROTEIN 1-LIKE"/>
    <property type="match status" value="1"/>
</dbReference>
<keyword evidence="1" id="KW-0732">Signal</keyword>
<dbReference type="InterPro" id="IPR001368">
    <property type="entry name" value="TNFR/NGFR_Cys_rich_reg"/>
</dbReference>
<gene>
    <name evidence="3" type="ORF">BQ4739_LOCUS16875</name>
</gene>
<dbReference type="Proteomes" id="UP000256970">
    <property type="component" value="Unassembled WGS sequence"/>
</dbReference>
<dbReference type="SUPFAM" id="SSF110296">
    <property type="entry name" value="Oligoxyloglucan reducing end-specific cellobiohydrolase"/>
    <property type="match status" value="1"/>
</dbReference>
<dbReference type="InterPro" id="IPR015943">
    <property type="entry name" value="WD40/YVTN_repeat-like_dom_sf"/>
</dbReference>
<proteinExistence type="predicted"/>
<dbReference type="InterPro" id="IPR009030">
    <property type="entry name" value="Growth_fac_rcpt_cys_sf"/>
</dbReference>
<feature type="signal peptide" evidence="1">
    <location>
        <begin position="1"/>
        <end position="24"/>
    </location>
</feature>
<dbReference type="SUPFAM" id="SSF57184">
    <property type="entry name" value="Growth factor receptor domain"/>
    <property type="match status" value="4"/>
</dbReference>
<feature type="domain" description="TNFR-Cys" evidence="2">
    <location>
        <begin position="505"/>
        <end position="539"/>
    </location>
</feature>
<accession>A0A383WGZ4</accession>
<dbReference type="InterPro" id="IPR011641">
    <property type="entry name" value="Tyr-kin_ephrin_A/B_rcpt-like"/>
</dbReference>
<feature type="domain" description="TNFR-Cys" evidence="2">
    <location>
        <begin position="1183"/>
        <end position="1217"/>
    </location>
</feature>
<dbReference type="SMART" id="SM01411">
    <property type="entry name" value="Ephrin_rec_like"/>
    <property type="match status" value="19"/>
</dbReference>
<feature type="domain" description="TNFR-Cys" evidence="2">
    <location>
        <begin position="1345"/>
        <end position="1379"/>
    </location>
</feature>
<dbReference type="Gene3D" id="2.130.10.10">
    <property type="entry name" value="YVTN repeat-like/Quinoprotein amine dehydrogenase"/>
    <property type="match status" value="1"/>
</dbReference>
<dbReference type="Gene3D" id="2.10.50.10">
    <property type="entry name" value="Tumor Necrosis Factor Receptor, subunit A, domain 2"/>
    <property type="match status" value="7"/>
</dbReference>
<keyword evidence="4" id="KW-1185">Reference proteome</keyword>
<dbReference type="EMBL" id="FNXT01001259">
    <property type="protein sequence ID" value="SZX76492.1"/>
    <property type="molecule type" value="Genomic_DNA"/>
</dbReference>
<reference evidence="3 4" key="1">
    <citation type="submission" date="2016-10" db="EMBL/GenBank/DDBJ databases">
        <authorList>
            <person name="Cai Z."/>
        </authorList>
    </citation>
    <scope>NUCLEOTIDE SEQUENCE [LARGE SCALE GENOMIC DNA]</scope>
</reference>
<dbReference type="PANTHER" id="PTHR46967">
    <property type="entry name" value="INSULIN-LIKE GROWTH FACTOR BINDING PROTEIN,N-TERMINAL"/>
    <property type="match status" value="1"/>
</dbReference>
<evidence type="ECO:0000256" key="1">
    <source>
        <dbReference type="SAM" id="SignalP"/>
    </source>
</evidence>
<protein>
    <recommendedName>
        <fullName evidence="2">TNFR-Cys domain-containing protein</fullName>
    </recommendedName>
</protein>
<organism evidence="3 4">
    <name type="scientific">Tetradesmus obliquus</name>
    <name type="common">Green alga</name>
    <name type="synonym">Acutodesmus obliquus</name>
    <dbReference type="NCBI Taxonomy" id="3088"/>
    <lineage>
        <taxon>Eukaryota</taxon>
        <taxon>Viridiplantae</taxon>
        <taxon>Chlorophyta</taxon>
        <taxon>core chlorophytes</taxon>
        <taxon>Chlorophyceae</taxon>
        <taxon>CS clade</taxon>
        <taxon>Sphaeropleales</taxon>
        <taxon>Scenedesmaceae</taxon>
        <taxon>Tetradesmus</taxon>
    </lineage>
</organism>
<evidence type="ECO:0000313" key="4">
    <source>
        <dbReference type="Proteomes" id="UP000256970"/>
    </source>
</evidence>
<name>A0A383WGZ4_TETOB</name>
<feature type="chain" id="PRO_5017004393" description="TNFR-Cys domain-containing protein" evidence="1">
    <location>
        <begin position="25"/>
        <end position="1918"/>
    </location>
</feature>